<protein>
    <submittedName>
        <fullName evidence="2">Uncharacterized protein</fullName>
    </submittedName>
</protein>
<comment type="caution">
    <text evidence="2">The sequence shown here is derived from an EMBL/GenBank/DDBJ whole genome shotgun (WGS) entry which is preliminary data.</text>
</comment>
<name>A0A6A3LIM9_9STRA</name>
<sequence>MGQELVGPYVWYSHAVTDSLLMPPRSALETVFKPRRPRAIKRPKIKLPKRKRRLPKEPRGEVTGAEAAKRSSVPAHQELVR</sequence>
<dbReference type="Proteomes" id="UP000435112">
    <property type="component" value="Unassembled WGS sequence"/>
</dbReference>
<evidence type="ECO:0000313" key="3">
    <source>
        <dbReference type="Proteomes" id="UP000435112"/>
    </source>
</evidence>
<feature type="region of interest" description="Disordered" evidence="1">
    <location>
        <begin position="33"/>
        <end position="81"/>
    </location>
</feature>
<evidence type="ECO:0000313" key="2">
    <source>
        <dbReference type="EMBL" id="KAE9016024.1"/>
    </source>
</evidence>
<dbReference type="EMBL" id="QXFU01000926">
    <property type="protein sequence ID" value="KAE9016024.1"/>
    <property type="molecule type" value="Genomic_DNA"/>
</dbReference>
<accession>A0A6A3LIM9</accession>
<evidence type="ECO:0000256" key="1">
    <source>
        <dbReference type="SAM" id="MobiDB-lite"/>
    </source>
</evidence>
<feature type="compositionally biased region" description="Basic residues" evidence="1">
    <location>
        <begin position="33"/>
        <end position="54"/>
    </location>
</feature>
<dbReference type="AlphaFoldDB" id="A0A6A3LIM9"/>
<organism evidence="2 3">
    <name type="scientific">Phytophthora rubi</name>
    <dbReference type="NCBI Taxonomy" id="129364"/>
    <lineage>
        <taxon>Eukaryota</taxon>
        <taxon>Sar</taxon>
        <taxon>Stramenopiles</taxon>
        <taxon>Oomycota</taxon>
        <taxon>Peronosporomycetes</taxon>
        <taxon>Peronosporales</taxon>
        <taxon>Peronosporaceae</taxon>
        <taxon>Phytophthora</taxon>
    </lineage>
</organism>
<gene>
    <name evidence="2" type="ORF">PR002_g13769</name>
</gene>
<proteinExistence type="predicted"/>
<reference evidence="2 3" key="1">
    <citation type="submission" date="2018-09" db="EMBL/GenBank/DDBJ databases">
        <title>Genomic investigation of the strawberry pathogen Phytophthora fragariae indicates pathogenicity is determined by transcriptional variation in three key races.</title>
        <authorList>
            <person name="Adams T.M."/>
            <person name="Armitage A.D."/>
            <person name="Sobczyk M.K."/>
            <person name="Bates H.J."/>
            <person name="Dunwell J.M."/>
            <person name="Nellist C.F."/>
            <person name="Harrison R.J."/>
        </authorList>
    </citation>
    <scope>NUCLEOTIDE SEQUENCE [LARGE SCALE GENOMIC DNA]</scope>
    <source>
        <strain evidence="2 3">SCRP324</strain>
    </source>
</reference>